<protein>
    <submittedName>
        <fullName evidence="2">Uncharacterized protein LOC125177902</fullName>
    </submittedName>
</protein>
<evidence type="ECO:0000313" key="1">
    <source>
        <dbReference type="Proteomes" id="UP000694843"/>
    </source>
</evidence>
<dbReference type="OrthoDB" id="406773at2759"/>
<dbReference type="AlphaFoldDB" id="A0A979FIT6"/>
<dbReference type="GeneID" id="125177902"/>
<proteinExistence type="predicted"/>
<dbReference type="Proteomes" id="UP000694843">
    <property type="component" value="Unplaced"/>
</dbReference>
<accession>A0A979FIT6</accession>
<sequence length="318" mass="35952">MFKAQIHQAHSRFYGMKFLLVIAVVLLGLSALMFQHRYTEPASGVRQENLSLQENQLIHPASLQKLQHKIGILERRLARMSHAIEKLWCTTQDVMSNGGFCVTAERIYTGGNIIFEPELCYFVEELVGNASVADFGAGLGKYGMCLLRKNQTDFRLDEKQKKQYNDDMKSTLKSLKDKPQVVASWHGFDGGFAIEEVSGGFIAHADLSEEGLWLGRKWDWVMSIEVGEHIPSNSEAFFLDNLARHACAGIVLTWAVEGQGGHHHVNNHNNDYIKQKMLDRGFVSDEEAEKRMKGRLTGYLANTSMVFRRKNPTSCLNE</sequence>
<dbReference type="RefSeq" id="XP_047736462.1">
    <property type="nucleotide sequence ID" value="XM_047880506.1"/>
</dbReference>
<name>A0A979FIT6_HYAAZ</name>
<organism evidence="1 2">
    <name type="scientific">Hyalella azteca</name>
    <name type="common">Amphipod</name>
    <dbReference type="NCBI Taxonomy" id="294128"/>
    <lineage>
        <taxon>Eukaryota</taxon>
        <taxon>Metazoa</taxon>
        <taxon>Ecdysozoa</taxon>
        <taxon>Arthropoda</taxon>
        <taxon>Crustacea</taxon>
        <taxon>Multicrustacea</taxon>
        <taxon>Malacostraca</taxon>
        <taxon>Eumalacostraca</taxon>
        <taxon>Peracarida</taxon>
        <taxon>Amphipoda</taxon>
        <taxon>Senticaudata</taxon>
        <taxon>Talitrida</taxon>
        <taxon>Talitroidea</taxon>
        <taxon>Hyalellidae</taxon>
        <taxon>Hyalella</taxon>
    </lineage>
</organism>
<keyword evidence="1" id="KW-1185">Reference proteome</keyword>
<evidence type="ECO:0000313" key="2">
    <source>
        <dbReference type="RefSeq" id="XP_047736462.1"/>
    </source>
</evidence>
<reference evidence="2" key="1">
    <citation type="submission" date="2025-08" db="UniProtKB">
        <authorList>
            <consortium name="RefSeq"/>
        </authorList>
    </citation>
    <scope>IDENTIFICATION</scope>
    <source>
        <tissue evidence="2">Whole organism</tissue>
    </source>
</reference>
<gene>
    <name evidence="2" type="primary">LOC125177902</name>
</gene>
<dbReference type="KEGG" id="hazt:125177902"/>